<reference evidence="1" key="1">
    <citation type="submission" date="2018-06" db="EMBL/GenBank/DDBJ databases">
        <authorList>
            <person name="Zhirakovskaya E."/>
        </authorList>
    </citation>
    <scope>NUCLEOTIDE SEQUENCE</scope>
</reference>
<protein>
    <recommendedName>
        <fullName evidence="2">Heavy metal RND efflux outer membrane protein, CzcC family</fullName>
    </recommendedName>
</protein>
<dbReference type="AlphaFoldDB" id="A0A3B0TWS5"/>
<evidence type="ECO:0008006" key="2">
    <source>
        <dbReference type="Google" id="ProtNLM"/>
    </source>
</evidence>
<organism evidence="1">
    <name type="scientific">hydrothermal vent metagenome</name>
    <dbReference type="NCBI Taxonomy" id="652676"/>
    <lineage>
        <taxon>unclassified sequences</taxon>
        <taxon>metagenomes</taxon>
        <taxon>ecological metagenomes</taxon>
    </lineage>
</organism>
<dbReference type="SUPFAM" id="SSF56954">
    <property type="entry name" value="Outer membrane efflux proteins (OEP)"/>
    <property type="match status" value="1"/>
</dbReference>
<dbReference type="GO" id="GO:0015562">
    <property type="term" value="F:efflux transmembrane transporter activity"/>
    <property type="evidence" value="ECO:0007669"/>
    <property type="project" value="InterPro"/>
</dbReference>
<accession>A0A3B0TWS5</accession>
<dbReference type="EMBL" id="UOEN01000019">
    <property type="protein sequence ID" value="VAW11516.1"/>
    <property type="molecule type" value="Genomic_DNA"/>
</dbReference>
<gene>
    <name evidence="1" type="ORF">MNBD_BACTEROID05-153</name>
</gene>
<dbReference type="Gene3D" id="1.20.1600.10">
    <property type="entry name" value="Outer membrane efflux proteins (OEP)"/>
    <property type="match status" value="1"/>
</dbReference>
<proteinExistence type="predicted"/>
<evidence type="ECO:0000313" key="1">
    <source>
        <dbReference type="EMBL" id="VAW11516.1"/>
    </source>
</evidence>
<name>A0A3B0TWS5_9ZZZZ</name>
<sequence length="415" mass="47213">MTIRKSRHLYYVCTIVASLAITSSSSMAQESNSDMTWLIQQIKKHPQVIAAKEALSGNLFQADSLDKALYNPQISSNFGKEGSDRTYTLGINQTIDFTNKRDSRRQQAVFARISARKNYELLMQNKMAQALNAMVTWESSLKRSELVSQQEKQLEDLLEIVKQRASSGDLGQLDAELTYLSLSQRFGVTARVQAQLRRAEANLKQMLPDWNNNSVAMPTKNWDHQIEQGYDDTLDDHPMVQMAKAKWEVALFNSEVAKKRKKADPTVGLQAGKIGRDDVLSLTFSMPLYVRNNFSLQYKSANQLAIAAESNYYAVKRKQQFSIKASQMALREYRNRYQKWQNLMQGRGENSESLLQKQWNVGDISTTEYLLTLQQRTQGLLAGIDLEQEYQSAVIQLLLDTAQLYSTQATTETSK</sequence>